<dbReference type="PANTHER" id="PTHR23028:SF53">
    <property type="entry name" value="ACYL_TRANSF_3 DOMAIN-CONTAINING PROTEIN"/>
    <property type="match status" value="1"/>
</dbReference>
<evidence type="ECO:0000259" key="1">
    <source>
        <dbReference type="Pfam" id="PF01757"/>
    </source>
</evidence>
<dbReference type="AlphaFoldDB" id="A0A1Q2CD24"/>
<dbReference type="InterPro" id="IPR043968">
    <property type="entry name" value="SGNH"/>
</dbReference>
<dbReference type="PANTHER" id="PTHR23028">
    <property type="entry name" value="ACETYLTRANSFERASE"/>
    <property type="match status" value="1"/>
</dbReference>
<dbReference type="InterPro" id="IPR050879">
    <property type="entry name" value="Acyltransferase_3"/>
</dbReference>
<dbReference type="EMBL" id="CP019605">
    <property type="protein sequence ID" value="AQP43980.1"/>
    <property type="molecule type" value="Genomic_DNA"/>
</dbReference>
<evidence type="ECO:0000313" key="3">
    <source>
        <dbReference type="EMBL" id="AQP43980.1"/>
    </source>
</evidence>
<dbReference type="Pfam" id="PF01757">
    <property type="entry name" value="Acyl_transf_3"/>
    <property type="match status" value="1"/>
</dbReference>
<sequence length="639" mass="70182">MQTPPATVTYVPSLDGLRTIAVGLVIAFHLSVPGMGLGFAGVDVFFVLSGYLITAGLLRDTVIHGKPQYGKFWQRRFKRLLPAATLVLLVVLIYGTFFVPLFRKAAVSWDVFWTSIYLGNWHFMGANSYFSSDGTPSILLHMWSLAVEEQFYFAWPLIIGAVALITAREGARHRTVLILGVVGMGLIVASAVLLMVLYNPEAPDRAYMGTDTKAFEPLMGAVLAIALSNERVHAFFAAHHRLVTLVGSVVGIAVLPFLAGPSAFYFQGGAVVLSIGVVLVIGGLVAQPAPTTMSRALSWGPVAYLGQISYGLYLWHWPWSVWLDVAHQEEFRMLRAPAALAGTLICAVASYHLVEEPIRRGRLSKWFSLRRVLGAVAIVMAVILTWATMLRLAPGATGDNRTIVVVGDSVPYRLMESLDQAATENDLVIDNASRGGCPPLSIELQEYGKPDHEGVGDCTMIADLQTEKIEQVKPDLVLWWSRYEIHQRWIGDRIVGPDEEEFWTALEEDLAASVDRLTSTGATLVIAQTERPGQGMLSRCTEDDCHPLLDLMTNHDEHRRRWNQLVVDLAQSDPRVATFRMDPLLCKDDEPSAVTAPALCDDSRPGGFLRPDGSHVLVDPYGKETAEAVLQELLRAGLD</sequence>
<reference evidence="3 4" key="1">
    <citation type="journal article" date="2016" name="Int. J. Syst. Evol. Microbiol.">
        <title>Tessaracoccus flavus sp. nov., isolated from the drainage system of a lindane-producing factory.</title>
        <authorList>
            <person name="Kumari R."/>
            <person name="Singh P."/>
            <person name="Schumann P."/>
            <person name="Lal R."/>
        </authorList>
    </citation>
    <scope>NUCLEOTIDE SEQUENCE [LARGE SCALE GENOMIC DNA]</scope>
    <source>
        <strain evidence="3 4">RP1T</strain>
    </source>
</reference>
<accession>A0A1Q2CD24</accession>
<dbReference type="InterPro" id="IPR002656">
    <property type="entry name" value="Acyl_transf_3_dom"/>
</dbReference>
<feature type="domain" description="Acyltransferase 3" evidence="1">
    <location>
        <begin position="12"/>
        <end position="351"/>
    </location>
</feature>
<evidence type="ECO:0000313" key="4">
    <source>
        <dbReference type="Proteomes" id="UP000188324"/>
    </source>
</evidence>
<name>A0A1Q2CD24_9ACTN</name>
<feature type="domain" description="SGNH" evidence="2">
    <location>
        <begin position="398"/>
        <end position="592"/>
    </location>
</feature>
<dbReference type="STRING" id="1610493.RPIT_03410"/>
<dbReference type="GO" id="GO:0009103">
    <property type="term" value="P:lipopolysaccharide biosynthetic process"/>
    <property type="evidence" value="ECO:0007669"/>
    <property type="project" value="TreeGrafter"/>
</dbReference>
<dbReference type="RefSeq" id="WP_093664658.1">
    <property type="nucleotide sequence ID" value="NZ_CP019605.1"/>
</dbReference>
<gene>
    <name evidence="3" type="ORF">RPIT_03410</name>
</gene>
<protein>
    <submittedName>
        <fullName evidence="3">Uncharacterized protein</fullName>
    </submittedName>
</protein>
<dbReference type="GO" id="GO:0016020">
    <property type="term" value="C:membrane"/>
    <property type="evidence" value="ECO:0007669"/>
    <property type="project" value="TreeGrafter"/>
</dbReference>
<dbReference type="Proteomes" id="UP000188324">
    <property type="component" value="Chromosome"/>
</dbReference>
<evidence type="ECO:0000259" key="2">
    <source>
        <dbReference type="Pfam" id="PF19040"/>
    </source>
</evidence>
<organism evidence="3 4">
    <name type="scientific">Tessaracoccus flavus</name>
    <dbReference type="NCBI Taxonomy" id="1610493"/>
    <lineage>
        <taxon>Bacteria</taxon>
        <taxon>Bacillati</taxon>
        <taxon>Actinomycetota</taxon>
        <taxon>Actinomycetes</taxon>
        <taxon>Propionibacteriales</taxon>
        <taxon>Propionibacteriaceae</taxon>
        <taxon>Tessaracoccus</taxon>
    </lineage>
</organism>
<proteinExistence type="predicted"/>
<dbReference type="KEGG" id="tfl:RPIT_03410"/>
<dbReference type="Pfam" id="PF19040">
    <property type="entry name" value="SGNH"/>
    <property type="match status" value="1"/>
</dbReference>
<dbReference type="GO" id="GO:0016747">
    <property type="term" value="F:acyltransferase activity, transferring groups other than amino-acyl groups"/>
    <property type="evidence" value="ECO:0007669"/>
    <property type="project" value="InterPro"/>
</dbReference>
<keyword evidence="4" id="KW-1185">Reference proteome</keyword>